<dbReference type="PANTHER" id="PTHR46231:SF1">
    <property type="entry name" value="ANKYRIN REPEAT AND BTB_POZ DOMAIN-CONTAINING PROTEIN 1"/>
    <property type="match status" value="1"/>
</dbReference>
<dbReference type="InterPro" id="IPR002885">
    <property type="entry name" value="PPR_rpt"/>
</dbReference>
<dbReference type="Pfam" id="PF17177">
    <property type="entry name" value="PPR_long"/>
    <property type="match status" value="2"/>
</dbReference>
<feature type="repeat" description="PPR" evidence="4">
    <location>
        <begin position="928"/>
        <end position="962"/>
    </location>
</feature>
<feature type="compositionally biased region" description="Low complexity" evidence="5">
    <location>
        <begin position="1593"/>
        <end position="1609"/>
    </location>
</feature>
<feature type="compositionally biased region" description="Polar residues" evidence="5">
    <location>
        <begin position="668"/>
        <end position="677"/>
    </location>
</feature>
<evidence type="ECO:0000256" key="1">
    <source>
        <dbReference type="ARBA" id="ARBA00004906"/>
    </source>
</evidence>
<dbReference type="SUPFAM" id="SSF101898">
    <property type="entry name" value="NHL repeat"/>
    <property type="match status" value="1"/>
</dbReference>
<evidence type="ECO:0000259" key="6">
    <source>
        <dbReference type="PROSITE" id="PS50097"/>
    </source>
</evidence>
<dbReference type="InterPro" id="IPR033443">
    <property type="entry name" value="PROP1-like_PPR_dom"/>
</dbReference>
<feature type="region of interest" description="Disordered" evidence="5">
    <location>
        <begin position="653"/>
        <end position="694"/>
    </location>
</feature>
<dbReference type="PANTHER" id="PTHR46231">
    <property type="entry name" value="ANKYRIN REPEAT AND BTB/POZ DOMAIN-CONTAINING PROTEIN 1"/>
    <property type="match status" value="1"/>
</dbReference>
<reference evidence="7 8" key="1">
    <citation type="journal article" date="2017" name="Mol. Biol. Evol.">
        <title>The 4-celled Tetrabaena socialis nuclear genome reveals the essential components for genetic control of cell number at the origin of multicellularity in the volvocine lineage.</title>
        <authorList>
            <person name="Featherston J."/>
            <person name="Arakaki Y."/>
            <person name="Hanschen E.R."/>
            <person name="Ferris P.J."/>
            <person name="Michod R.E."/>
            <person name="Olson B.J.S.C."/>
            <person name="Nozaki H."/>
            <person name="Durand P.M."/>
        </authorList>
    </citation>
    <scope>NUCLEOTIDE SEQUENCE [LARGE SCALE GENOMIC DNA]</scope>
    <source>
        <strain evidence="7 8">NIES-571</strain>
    </source>
</reference>
<gene>
    <name evidence="7" type="ORF">TSOC_008251</name>
</gene>
<feature type="compositionally biased region" description="Basic and acidic residues" evidence="5">
    <location>
        <begin position="80"/>
        <end position="94"/>
    </location>
</feature>
<feature type="compositionally biased region" description="Low complexity" evidence="5">
    <location>
        <begin position="197"/>
        <end position="215"/>
    </location>
</feature>
<dbReference type="Gene3D" id="3.30.710.10">
    <property type="entry name" value="Potassium Channel Kv1.1, Chain A"/>
    <property type="match status" value="2"/>
</dbReference>
<dbReference type="InterPro" id="IPR011042">
    <property type="entry name" value="6-blade_b-propeller_TolB-like"/>
</dbReference>
<feature type="compositionally biased region" description="Pro residues" evidence="5">
    <location>
        <begin position="1610"/>
        <end position="1622"/>
    </location>
</feature>
<evidence type="ECO:0000256" key="3">
    <source>
        <dbReference type="ARBA" id="ARBA00023043"/>
    </source>
</evidence>
<feature type="compositionally biased region" description="Low complexity" evidence="5">
    <location>
        <begin position="1638"/>
        <end position="1658"/>
    </location>
</feature>
<accession>A0A2J7ZYY0</accession>
<evidence type="ECO:0000256" key="5">
    <source>
        <dbReference type="SAM" id="MobiDB-lite"/>
    </source>
</evidence>
<dbReference type="SMART" id="SM00225">
    <property type="entry name" value="BTB"/>
    <property type="match status" value="2"/>
</dbReference>
<dbReference type="OrthoDB" id="185373at2759"/>
<dbReference type="Gene3D" id="1.25.40.10">
    <property type="entry name" value="Tetratricopeptide repeat domain"/>
    <property type="match status" value="4"/>
</dbReference>
<dbReference type="Proteomes" id="UP000236333">
    <property type="component" value="Unassembled WGS sequence"/>
</dbReference>
<dbReference type="PROSITE" id="PS50097">
    <property type="entry name" value="BTB"/>
    <property type="match status" value="2"/>
</dbReference>
<comment type="caution">
    <text evidence="7">The sequence shown here is derived from an EMBL/GenBank/DDBJ whole genome shotgun (WGS) entry which is preliminary data.</text>
</comment>
<feature type="region of interest" description="Disordered" evidence="5">
    <location>
        <begin position="142"/>
        <end position="219"/>
    </location>
</feature>
<evidence type="ECO:0000256" key="4">
    <source>
        <dbReference type="PROSITE-ProRule" id="PRU00708"/>
    </source>
</evidence>
<dbReference type="GO" id="GO:0005737">
    <property type="term" value="C:cytoplasm"/>
    <property type="evidence" value="ECO:0007669"/>
    <property type="project" value="TreeGrafter"/>
</dbReference>
<evidence type="ECO:0000256" key="2">
    <source>
        <dbReference type="ARBA" id="ARBA00022737"/>
    </source>
</evidence>
<feature type="repeat" description="PPR" evidence="4">
    <location>
        <begin position="409"/>
        <end position="443"/>
    </location>
</feature>
<dbReference type="SUPFAM" id="SSF54695">
    <property type="entry name" value="POZ domain"/>
    <property type="match status" value="2"/>
</dbReference>
<proteinExistence type="predicted"/>
<feature type="repeat" description="PPR" evidence="4">
    <location>
        <begin position="827"/>
        <end position="861"/>
    </location>
</feature>
<dbReference type="PROSITE" id="PS51375">
    <property type="entry name" value="PPR"/>
    <property type="match status" value="8"/>
</dbReference>
<feature type="compositionally biased region" description="Pro residues" evidence="5">
    <location>
        <begin position="143"/>
        <end position="158"/>
    </location>
</feature>
<evidence type="ECO:0000313" key="8">
    <source>
        <dbReference type="Proteomes" id="UP000236333"/>
    </source>
</evidence>
<dbReference type="CDD" id="cd18186">
    <property type="entry name" value="BTB_POZ_ZBTB_KLHL-like"/>
    <property type="match status" value="2"/>
</dbReference>
<feature type="region of interest" description="Disordered" evidence="5">
    <location>
        <begin position="791"/>
        <end position="820"/>
    </location>
</feature>
<evidence type="ECO:0000313" key="7">
    <source>
        <dbReference type="EMBL" id="PNH05481.1"/>
    </source>
</evidence>
<feature type="region of interest" description="Disordered" evidence="5">
    <location>
        <begin position="80"/>
        <end position="101"/>
    </location>
</feature>
<organism evidence="7 8">
    <name type="scientific">Tetrabaena socialis</name>
    <dbReference type="NCBI Taxonomy" id="47790"/>
    <lineage>
        <taxon>Eukaryota</taxon>
        <taxon>Viridiplantae</taxon>
        <taxon>Chlorophyta</taxon>
        <taxon>core chlorophytes</taxon>
        <taxon>Chlorophyceae</taxon>
        <taxon>CS clade</taxon>
        <taxon>Chlamydomonadales</taxon>
        <taxon>Tetrabaenaceae</taxon>
        <taxon>Tetrabaena</taxon>
    </lineage>
</organism>
<dbReference type="InterPro" id="IPR044515">
    <property type="entry name" value="ABTB1"/>
</dbReference>
<name>A0A2J7ZYY0_9CHLO</name>
<dbReference type="NCBIfam" id="TIGR00756">
    <property type="entry name" value="PPR"/>
    <property type="match status" value="4"/>
</dbReference>
<dbReference type="InterPro" id="IPR011990">
    <property type="entry name" value="TPR-like_helical_dom_sf"/>
</dbReference>
<keyword evidence="2" id="KW-0677">Repeat</keyword>
<dbReference type="GO" id="GO:0000151">
    <property type="term" value="C:ubiquitin ligase complex"/>
    <property type="evidence" value="ECO:0007669"/>
    <property type="project" value="TreeGrafter"/>
</dbReference>
<dbReference type="InterPro" id="IPR011333">
    <property type="entry name" value="SKP1/BTB/POZ_sf"/>
</dbReference>
<keyword evidence="8" id="KW-1185">Reference proteome</keyword>
<feature type="region of interest" description="Disordered" evidence="5">
    <location>
        <begin position="18"/>
        <end position="43"/>
    </location>
</feature>
<dbReference type="Gene3D" id="2.120.10.30">
    <property type="entry name" value="TolB, C-terminal domain"/>
    <property type="match status" value="4"/>
</dbReference>
<feature type="repeat" description="PPR" evidence="4">
    <location>
        <begin position="963"/>
        <end position="997"/>
    </location>
</feature>
<feature type="repeat" description="PPR" evidence="4">
    <location>
        <begin position="480"/>
        <end position="514"/>
    </location>
</feature>
<dbReference type="Pfam" id="PF00651">
    <property type="entry name" value="BTB"/>
    <property type="match status" value="2"/>
</dbReference>
<comment type="pathway">
    <text evidence="1">Protein modification; protein ubiquitination.</text>
</comment>
<dbReference type="EMBL" id="PGGS01000302">
    <property type="protein sequence ID" value="PNH05481.1"/>
    <property type="molecule type" value="Genomic_DNA"/>
</dbReference>
<feature type="compositionally biased region" description="Polar residues" evidence="5">
    <location>
        <begin position="170"/>
        <end position="184"/>
    </location>
</feature>
<sequence length="2413" mass="245586">MAPLPVLHAGPRIAAAGAAGGPGSLPARVTGPSRQSQGLASHNAPAVVARAPTALGANTRTRVAASASVLTNDFRKSFDRTHERRSTEHRHEQAESLDPLEPLLEDPLDRLSADLTALSIQHAAAMAVCTPPAPAAALAALPAPAPQPPLEPPPPPPRQLQQPLQVHAHQVQSAPRGRQQQLQQAGPAGRHPPSRVASTASGLGGSAAAPSAAGARNDLGDTGLPAQLLALRDPACPVSLPPPDGLPANYLPLDNWKLDKLVLSLSANKATWRRSLVLFEWLKAAGHRMDDRLCTTLIRVCSDHGDAVSALAVYDWMTGSAAAGGAALEATAYTYTAAMRAALAGGLTDRALSVWNEAWRRHTAGRLQLDCRLCITYLELCTRLGLTDQALAMYAAMRAAPAASRMAPTVHAYTAAMRAATEGGRWYRALDIWADMRTSGCEPTGHAYSAAISACAAAGDWRRAVALFDEMTGPGAIRPDVVSCTALITALAAGGEADRAEAVVSWMLGNAVRPNARTYTALMAALGNAKRWGRAVEVLARMQTPEWGGVQPNAYTYSALLKSLGEHGQWQLAEAVFGSIERQLLGPSGGSAAATAAALSLANALAPAASAASAPPPPPAGPLAAMFAQAAAAGMSADVAAAAAIAAASTAAASPAPLDDSTGRPSGLWTSPSQLNGLQLDLRPPTPAEAAAAAGPSRRSFSLFSHHPASPAAASSLYAPSSSASSASGLSPADTPVFPADPWRSSLDAASAAAASAASPFPLAPGHYTPGLSLAPAHHAELPPFPASAFASALPSSSSSAPAPASSREQQQQQQQQLQPPVHHVLNEVVCGALMLAYERAGKWQEAVSVLLRALNLGINPNTVMYNTAISAAGKAGQLEIAEKLYGKIRQPDAVTYETMIAAYGMAGLAERAESVFAAMTGAGQRPRDYAFCGLIAAHSLAGDPEGALRVRARMRRAGVQPSVHVYNALLAACERAGQPDRALELLGSMRREGVEVDALTSQLLSLVGRQGVRSVESQQVAAAALSAAVAAYAEGCWGVASRTLPSGRPSEAAPTQTLAACGLELQPLMGADGRSGLGLGPPLQLYADPAARNGVLVAARQPYTPGRRLSCPVWDPYSSAVYLCEGHAILRLASDDTVTVVAGAVEDEGDADGPGRTARFGGDPPYLASDGAGSLYAAQGRGFRRLQLPPGVGPVAGQLGMQPQAAAGGGPVPALAAAGGPVGGRLGGQAVLAEGEVLVSTLLPHAPGRVRGLAFDGSGTGGRDGSSSSGSLLFATDTALYRLPLGDPAAAPLLLAGAEGEDGYADGRGPDARFYTICGIVLDGEGAVYVADWKGDGTAWVRRMAPDGTVSTVFTGPEATLEIAAILPNGCLALHDRFEGALHVLGLGLKLPRCHAATALPPAAPVGPPPRTLSTDLRALLDRQPDSTADVAIVVGDRTFHAHRGLLSARSDYFQQLFGGGFADGSAQQFNLPDADPVAFEVVLCWVYTGTADVPAALAAGVAELADRLLLPELCSQAVGFLEASVTAVTVPASLLWAEARGPAFSGLLSRLKAWFVENREAVMREADEEEQLLRLASTATTAAVQQPLPATPSTAAAAANNPASTPAPCQPAAPPAPAPAQLPAASVGGGAGAAGGASVSSGASTGGSVASPAPELLSPPPPSPAPELLSPPPPSPAPELLSPPPPSPAPELLSPPPPSPAPELLSPPPPSPAPELLSPPPPSPAPELLSPPPPSPAPELLSPPPPSPAPELPSPPPLSPALKLPSPPPPSPSPELPSPAPELLSPPPPSPAPELPSPPPLSPALKLSSPPPTSPSPEPRSPPAPSSAPELPSPPPSHAAPTLLSMPPPPPGPAEGCCGVASRTLPGGRPGEAAPTQTLVACGRELRPLTGADGRSGLAPGPLLQLYADPAACDGELVAARQPYMPKRQLAGLIWDPYSSAIYMCEGQAILQLASDDTVTVVAGAVEDEGNADGPGRTARFGGDPPYLASDGAGSLYAAHGRGFRRLQLPPGVGPVAGQLGMQPQAAAGGGPVPALAAAGGPVGGRLGGQAVLAEGEVLVSTLLPHAPDDVSGLAFDGSGTGGGDGSSSSGSLLFATDTALYRLPLGDPAAAPLLLAGAEGVEGAAGDGHGPDARFYTICGIVLDGEGAVYVADLGGDGTTSVRRVAADRIVTTVVKGLEGTLGIAAILPNGCLALYDVFEGTLHVLGLGLELPRWHAATALPPAGPVGPPPRTLPTDLRALLDRQRDSTADVAILVGDRTFHAHRGLLSARSDYFQQLFGGGFADGSVQQFNLPDADPVAFEVVLSWVYTGTADVPAALAAGVTELADRLLLPELCSHAVAVLEASVTAVTVPASLLWAEARGPAFFGLLLRLKAWFVENREAVMREAEEEVRLLMECSPNLMLELKHDT</sequence>
<feature type="domain" description="BTB" evidence="6">
    <location>
        <begin position="1430"/>
        <end position="1497"/>
    </location>
</feature>
<feature type="repeat" description="PPR" evidence="4">
    <location>
        <begin position="893"/>
        <end position="927"/>
    </location>
</feature>
<feature type="compositionally biased region" description="Pro residues" evidence="5">
    <location>
        <begin position="1811"/>
        <end position="1840"/>
    </location>
</feature>
<feature type="compositionally biased region" description="Pro residues" evidence="5">
    <location>
        <begin position="1659"/>
        <end position="1804"/>
    </location>
</feature>
<feature type="domain" description="BTB" evidence="6">
    <location>
        <begin position="2253"/>
        <end position="2320"/>
    </location>
</feature>
<protein>
    <recommendedName>
        <fullName evidence="6">BTB domain-containing protein</fullName>
    </recommendedName>
</protein>
<feature type="region of interest" description="Disordered" evidence="5">
    <location>
        <begin position="1591"/>
        <end position="1877"/>
    </location>
</feature>
<feature type="repeat" description="PPR" evidence="4">
    <location>
        <begin position="444"/>
        <end position="478"/>
    </location>
</feature>
<feature type="repeat" description="PPR" evidence="4">
    <location>
        <begin position="553"/>
        <end position="587"/>
    </location>
</feature>
<dbReference type="InterPro" id="IPR000210">
    <property type="entry name" value="BTB/POZ_dom"/>
</dbReference>
<keyword evidence="3" id="KW-0040">ANK repeat</keyword>